<evidence type="ECO:0000256" key="9">
    <source>
        <dbReference type="ARBA" id="ARBA00022741"/>
    </source>
</evidence>
<dbReference type="GO" id="GO:0009252">
    <property type="term" value="P:peptidoglycan biosynthetic process"/>
    <property type="evidence" value="ECO:0007669"/>
    <property type="project" value="UniProtKB-UniRule"/>
</dbReference>
<evidence type="ECO:0000256" key="13">
    <source>
        <dbReference type="ARBA" id="ARBA00023316"/>
    </source>
</evidence>
<dbReference type="RefSeq" id="WP_213166696.1">
    <property type="nucleotide sequence ID" value="NZ_CP058559.1"/>
</dbReference>
<keyword evidence="22" id="KW-1185">Reference proteome</keyword>
<organism evidence="21 22">
    <name type="scientific">Alkalicella caledoniensis</name>
    <dbReference type="NCBI Taxonomy" id="2731377"/>
    <lineage>
        <taxon>Bacteria</taxon>
        <taxon>Bacillati</taxon>
        <taxon>Bacillota</taxon>
        <taxon>Clostridia</taxon>
        <taxon>Eubacteriales</taxon>
        <taxon>Proteinivoracaceae</taxon>
        <taxon>Alkalicella</taxon>
    </lineage>
</organism>
<comment type="subcellular location">
    <subcellularLocation>
        <location evidence="2 17 18">Cytoplasm</location>
    </subcellularLocation>
</comment>
<accession>A0A7G9WC92</accession>
<dbReference type="Gene3D" id="3.40.1190.10">
    <property type="entry name" value="Mur-like, catalytic domain"/>
    <property type="match status" value="1"/>
</dbReference>
<evidence type="ECO:0000256" key="16">
    <source>
        <dbReference type="ARBA" id="ARBA00047632"/>
    </source>
</evidence>
<dbReference type="InterPro" id="IPR013221">
    <property type="entry name" value="Mur_ligase_cen"/>
</dbReference>
<sequence>MDFQDKNVLIIGSGRTGTGIAKVLKKLGANVLVNDGGEESKLEIYLKQLRELGIEYVIGHHPSYLLDNKPDFIIKNPGIPLDTPFLQECISRNIPVFTDIEFVNSINSAPVIAITGTNGKTSTTSFVGHMFKEAGRKTAVGGNIGFSLAEQVYQKDLELIVAEVSSFQLECTKRFRPKISLITNFSPDHLDRHKTYDEYINQKKKIFLNQTFEDFAILNHEDSVCKKIAKECKAQVYWFDTKNKVEQGVYVKEGNIFWCKDNIDEVICSSNILKVPGNHNLQNIASGIIIGKIMGLTNNQIVEAVLSFVGVEHRLEYVDTIQGVKYYNDSKATNTDSTLKALDSFEKKVIVLLGGYDKGEDFAKLASYVMTKAKKAIVFGATGDKIRKSLDDAKYTSYHQAKTFEEAVKLSKELSRENDIILLSPACASWDEFDNFEERGKAFKELIYK</sequence>
<evidence type="ECO:0000256" key="17">
    <source>
        <dbReference type="HAMAP-Rule" id="MF_00639"/>
    </source>
</evidence>
<evidence type="ECO:0000313" key="21">
    <source>
        <dbReference type="EMBL" id="QNO16304.1"/>
    </source>
</evidence>
<keyword evidence="12 17" id="KW-0573">Peptidoglycan synthesis</keyword>
<keyword evidence="17 18" id="KW-0131">Cell cycle</keyword>
<comment type="catalytic activity">
    <reaction evidence="16 17 18">
        <text>UDP-N-acetyl-alpha-D-muramoyl-L-alanine + D-glutamate + ATP = UDP-N-acetyl-alpha-D-muramoyl-L-alanyl-D-glutamate + ADP + phosphate + H(+)</text>
        <dbReference type="Rhea" id="RHEA:16429"/>
        <dbReference type="ChEBI" id="CHEBI:15378"/>
        <dbReference type="ChEBI" id="CHEBI:29986"/>
        <dbReference type="ChEBI" id="CHEBI:30616"/>
        <dbReference type="ChEBI" id="CHEBI:43474"/>
        <dbReference type="ChEBI" id="CHEBI:83898"/>
        <dbReference type="ChEBI" id="CHEBI:83900"/>
        <dbReference type="ChEBI" id="CHEBI:456216"/>
        <dbReference type="EC" id="6.3.2.9"/>
    </reaction>
</comment>
<dbReference type="InterPro" id="IPR036565">
    <property type="entry name" value="Mur-like_cat_sf"/>
</dbReference>
<evidence type="ECO:0000256" key="6">
    <source>
        <dbReference type="ARBA" id="ARBA00015655"/>
    </source>
</evidence>
<dbReference type="Pfam" id="PF08245">
    <property type="entry name" value="Mur_ligase_M"/>
    <property type="match status" value="1"/>
</dbReference>
<dbReference type="EC" id="6.3.2.9" evidence="5 17"/>
<dbReference type="Gene3D" id="3.90.190.20">
    <property type="entry name" value="Mur ligase, C-terminal domain"/>
    <property type="match status" value="1"/>
</dbReference>
<dbReference type="Pfam" id="PF21799">
    <property type="entry name" value="MurD-like_N"/>
    <property type="match status" value="1"/>
</dbReference>
<evidence type="ECO:0000256" key="15">
    <source>
        <dbReference type="ARBA" id="ARBA00032324"/>
    </source>
</evidence>
<protein>
    <recommendedName>
        <fullName evidence="6 17">UDP-N-acetylmuramoylalanine--D-glutamate ligase</fullName>
        <ecNumber evidence="5 17">6.3.2.9</ecNumber>
    </recommendedName>
    <alternativeName>
        <fullName evidence="15 17">D-glutamic acid-adding enzyme</fullName>
    </alternativeName>
    <alternativeName>
        <fullName evidence="14 17">UDP-N-acetylmuramoyl-L-alanyl-D-glutamate synthetase</fullName>
    </alternativeName>
</protein>
<evidence type="ECO:0000256" key="10">
    <source>
        <dbReference type="ARBA" id="ARBA00022840"/>
    </source>
</evidence>
<proteinExistence type="inferred from homology"/>
<dbReference type="SUPFAM" id="SSF53244">
    <property type="entry name" value="MurD-like peptide ligases, peptide-binding domain"/>
    <property type="match status" value="1"/>
</dbReference>
<evidence type="ECO:0000256" key="8">
    <source>
        <dbReference type="ARBA" id="ARBA00022598"/>
    </source>
</evidence>
<comment type="similarity">
    <text evidence="4 17">Belongs to the MurCDEF family.</text>
</comment>
<dbReference type="Gene3D" id="3.40.50.720">
    <property type="entry name" value="NAD(P)-binding Rossmann-like Domain"/>
    <property type="match status" value="1"/>
</dbReference>
<dbReference type="InterPro" id="IPR005762">
    <property type="entry name" value="MurD"/>
</dbReference>
<keyword evidence="7 17" id="KW-0963">Cytoplasm</keyword>
<evidence type="ECO:0000256" key="12">
    <source>
        <dbReference type="ARBA" id="ARBA00022984"/>
    </source>
</evidence>
<evidence type="ECO:0000256" key="18">
    <source>
        <dbReference type="RuleBase" id="RU003664"/>
    </source>
</evidence>
<reference evidence="21 22" key="1">
    <citation type="submission" date="2020-07" db="EMBL/GenBank/DDBJ databases">
        <title>Alkalicella. sp. LB2 genome.</title>
        <authorList>
            <person name="Postec A."/>
            <person name="Quemeneur M."/>
        </authorList>
    </citation>
    <scope>NUCLEOTIDE SEQUENCE [LARGE SCALE GENOMIC DNA]</scope>
    <source>
        <strain evidence="21 22">LB2</strain>
    </source>
</reference>
<dbReference type="SUPFAM" id="SSF51984">
    <property type="entry name" value="MurCD N-terminal domain"/>
    <property type="match status" value="1"/>
</dbReference>
<dbReference type="Proteomes" id="UP000516160">
    <property type="component" value="Chromosome"/>
</dbReference>
<dbReference type="Pfam" id="PF02875">
    <property type="entry name" value="Mur_ligase_C"/>
    <property type="match status" value="1"/>
</dbReference>
<dbReference type="UniPathway" id="UPA00219"/>
<evidence type="ECO:0000256" key="5">
    <source>
        <dbReference type="ARBA" id="ARBA00012212"/>
    </source>
</evidence>
<dbReference type="EMBL" id="CP058559">
    <property type="protein sequence ID" value="QNO16304.1"/>
    <property type="molecule type" value="Genomic_DNA"/>
</dbReference>
<feature type="binding site" evidence="17">
    <location>
        <begin position="116"/>
        <end position="122"/>
    </location>
    <ligand>
        <name>ATP</name>
        <dbReference type="ChEBI" id="CHEBI:30616"/>
    </ligand>
</feature>
<evidence type="ECO:0000256" key="11">
    <source>
        <dbReference type="ARBA" id="ARBA00022960"/>
    </source>
</evidence>
<dbReference type="InterPro" id="IPR036615">
    <property type="entry name" value="Mur_ligase_C_dom_sf"/>
</dbReference>
<comment type="pathway">
    <text evidence="3 17 18">Cell wall biogenesis; peptidoglycan biosynthesis.</text>
</comment>
<dbReference type="GO" id="GO:0071555">
    <property type="term" value="P:cell wall organization"/>
    <property type="evidence" value="ECO:0007669"/>
    <property type="project" value="UniProtKB-KW"/>
</dbReference>
<dbReference type="GO" id="GO:0005524">
    <property type="term" value="F:ATP binding"/>
    <property type="evidence" value="ECO:0007669"/>
    <property type="project" value="UniProtKB-UniRule"/>
</dbReference>
<feature type="domain" description="Mur ligase C-terminal" evidence="19">
    <location>
        <begin position="313"/>
        <end position="427"/>
    </location>
</feature>
<dbReference type="GO" id="GO:0005737">
    <property type="term" value="C:cytoplasm"/>
    <property type="evidence" value="ECO:0007669"/>
    <property type="project" value="UniProtKB-SubCell"/>
</dbReference>
<dbReference type="InterPro" id="IPR004101">
    <property type="entry name" value="Mur_ligase_C"/>
</dbReference>
<evidence type="ECO:0000256" key="4">
    <source>
        <dbReference type="ARBA" id="ARBA00010416"/>
    </source>
</evidence>
<comment type="function">
    <text evidence="1 17 18">Cell wall formation. Catalyzes the addition of glutamate to the nucleotide precursor UDP-N-acetylmuramoyl-L-alanine (UMA).</text>
</comment>
<dbReference type="NCBIfam" id="TIGR01087">
    <property type="entry name" value="murD"/>
    <property type="match status" value="1"/>
</dbReference>
<dbReference type="GO" id="GO:0008764">
    <property type="term" value="F:UDP-N-acetylmuramoylalanine-D-glutamate ligase activity"/>
    <property type="evidence" value="ECO:0007669"/>
    <property type="project" value="UniProtKB-UniRule"/>
</dbReference>
<dbReference type="PANTHER" id="PTHR43692:SF1">
    <property type="entry name" value="UDP-N-ACETYLMURAMOYLALANINE--D-GLUTAMATE LIGASE"/>
    <property type="match status" value="1"/>
</dbReference>
<keyword evidence="13 17" id="KW-0961">Cell wall biogenesis/degradation</keyword>
<gene>
    <name evidence="17" type="primary">murD</name>
    <name evidence="21" type="ORF">HYG86_16760</name>
</gene>
<dbReference type="GO" id="GO:0008360">
    <property type="term" value="P:regulation of cell shape"/>
    <property type="evidence" value="ECO:0007669"/>
    <property type="project" value="UniProtKB-KW"/>
</dbReference>
<dbReference type="HAMAP" id="MF_00639">
    <property type="entry name" value="MurD"/>
    <property type="match status" value="1"/>
</dbReference>
<keyword evidence="17 18" id="KW-0132">Cell division</keyword>
<evidence type="ECO:0000256" key="3">
    <source>
        <dbReference type="ARBA" id="ARBA00004752"/>
    </source>
</evidence>
<evidence type="ECO:0000313" key="22">
    <source>
        <dbReference type="Proteomes" id="UP000516160"/>
    </source>
</evidence>
<name>A0A7G9WC92_ALKCA</name>
<evidence type="ECO:0000259" key="20">
    <source>
        <dbReference type="Pfam" id="PF08245"/>
    </source>
</evidence>
<keyword evidence="8 17" id="KW-0436">Ligase</keyword>
<feature type="domain" description="Mur ligase central" evidence="20">
    <location>
        <begin position="114"/>
        <end position="289"/>
    </location>
</feature>
<evidence type="ECO:0000256" key="14">
    <source>
        <dbReference type="ARBA" id="ARBA00030398"/>
    </source>
</evidence>
<dbReference type="GO" id="GO:0051301">
    <property type="term" value="P:cell division"/>
    <property type="evidence" value="ECO:0007669"/>
    <property type="project" value="UniProtKB-KW"/>
</dbReference>
<dbReference type="PANTHER" id="PTHR43692">
    <property type="entry name" value="UDP-N-ACETYLMURAMOYLALANINE--D-GLUTAMATE LIGASE"/>
    <property type="match status" value="1"/>
</dbReference>
<evidence type="ECO:0000259" key="19">
    <source>
        <dbReference type="Pfam" id="PF02875"/>
    </source>
</evidence>
<keyword evidence="10 17" id="KW-0067">ATP-binding</keyword>
<evidence type="ECO:0000256" key="7">
    <source>
        <dbReference type="ARBA" id="ARBA00022490"/>
    </source>
</evidence>
<keyword evidence="9 17" id="KW-0547">Nucleotide-binding</keyword>
<evidence type="ECO:0000256" key="1">
    <source>
        <dbReference type="ARBA" id="ARBA00002734"/>
    </source>
</evidence>
<keyword evidence="11 17" id="KW-0133">Cell shape</keyword>
<dbReference type="AlphaFoldDB" id="A0A7G9WC92"/>
<dbReference type="KEGG" id="acae:HYG86_16760"/>
<evidence type="ECO:0000256" key="2">
    <source>
        <dbReference type="ARBA" id="ARBA00004496"/>
    </source>
</evidence>
<dbReference type="SUPFAM" id="SSF53623">
    <property type="entry name" value="MurD-like peptide ligases, catalytic domain"/>
    <property type="match status" value="1"/>
</dbReference>